<reference evidence="2" key="1">
    <citation type="submission" date="2021-06" db="EMBL/GenBank/DDBJ databases">
        <title>A collection of bacterial strains from the Burkholderia cepacia Research Laboratory and Repository.</title>
        <authorList>
            <person name="Lipuma J."/>
            <person name="Spilker T."/>
        </authorList>
    </citation>
    <scope>NUCLEOTIDE SEQUENCE</scope>
    <source>
        <strain evidence="2">AU37435</strain>
    </source>
</reference>
<name>A0AAP2HPC0_9BURK</name>
<dbReference type="EMBL" id="JAHPMX010000019">
    <property type="protein sequence ID" value="MBU9359676.1"/>
    <property type="molecule type" value="Genomic_DNA"/>
</dbReference>
<evidence type="ECO:0000313" key="3">
    <source>
        <dbReference type="Proteomes" id="UP001196915"/>
    </source>
</evidence>
<protein>
    <submittedName>
        <fullName evidence="2">Uncharacterized protein</fullName>
    </submittedName>
</protein>
<dbReference type="AlphaFoldDB" id="A0AAP2HPC0"/>
<evidence type="ECO:0000256" key="1">
    <source>
        <dbReference type="SAM" id="MobiDB-lite"/>
    </source>
</evidence>
<dbReference type="Proteomes" id="UP001196915">
    <property type="component" value="Unassembled WGS sequence"/>
</dbReference>
<feature type="compositionally biased region" description="Basic and acidic residues" evidence="1">
    <location>
        <begin position="21"/>
        <end position="34"/>
    </location>
</feature>
<evidence type="ECO:0000313" key="2">
    <source>
        <dbReference type="EMBL" id="MBU9359676.1"/>
    </source>
</evidence>
<dbReference type="RefSeq" id="WP_217076035.1">
    <property type="nucleotide sequence ID" value="NZ_CAJHCY010000003.1"/>
</dbReference>
<sequence>MQKRVTPFSLSGVSVRHSLRHDVARHASDQRNEAARTIVARSRRGPRTAKPASTTAIAAPVDPPRLGSGIGACPALLLPEIRPVIPTTWFDADSSARVAAIRASSARRCDSGASADARAFIPDSP</sequence>
<organism evidence="2 3">
    <name type="scientific">Burkholderia multivorans</name>
    <dbReference type="NCBI Taxonomy" id="87883"/>
    <lineage>
        <taxon>Bacteria</taxon>
        <taxon>Pseudomonadati</taxon>
        <taxon>Pseudomonadota</taxon>
        <taxon>Betaproteobacteria</taxon>
        <taxon>Burkholderiales</taxon>
        <taxon>Burkholderiaceae</taxon>
        <taxon>Burkholderia</taxon>
        <taxon>Burkholderia cepacia complex</taxon>
    </lineage>
</organism>
<proteinExistence type="predicted"/>
<gene>
    <name evidence="2" type="ORF">KTE52_25385</name>
</gene>
<feature type="region of interest" description="Disordered" evidence="1">
    <location>
        <begin position="21"/>
        <end position="64"/>
    </location>
</feature>
<accession>A0AAP2HPC0</accession>
<comment type="caution">
    <text evidence="2">The sequence shown here is derived from an EMBL/GenBank/DDBJ whole genome shotgun (WGS) entry which is preliminary data.</text>
</comment>